<sequence length="117" mass="13533">MKKTCLLIILCIITVGCSSFSDTKPVPLHPLFSNDESKYSLLVVDEDGEYDIGNEWREKNKIYNVKTVHGRSSVKEINNQYKFIEIEKSPAFVVFNTKDIVLKTYSEKELIDFLHKN</sequence>
<dbReference type="RefSeq" id="WP_146945741.1">
    <property type="nucleotide sequence ID" value="NZ_VOQF01000001.1"/>
</dbReference>
<dbReference type="Proteomes" id="UP000321363">
    <property type="component" value="Unassembled WGS sequence"/>
</dbReference>
<keyword evidence="3" id="KW-1185">Reference proteome</keyword>
<evidence type="ECO:0000313" key="2">
    <source>
        <dbReference type="EMBL" id="TXC92879.1"/>
    </source>
</evidence>
<dbReference type="PROSITE" id="PS51257">
    <property type="entry name" value="PROKAR_LIPOPROTEIN"/>
    <property type="match status" value="1"/>
</dbReference>
<dbReference type="EMBL" id="VOQF01000001">
    <property type="protein sequence ID" value="TXC92879.1"/>
    <property type="molecule type" value="Genomic_DNA"/>
</dbReference>
<protein>
    <recommendedName>
        <fullName evidence="4">DUF3221 domain-containing protein</fullName>
    </recommendedName>
</protein>
<accession>A0A5C6WAG5</accession>
<feature type="chain" id="PRO_5022913284" description="DUF3221 domain-containing protein" evidence="1">
    <location>
        <begin position="22"/>
        <end position="117"/>
    </location>
</feature>
<evidence type="ECO:0000313" key="3">
    <source>
        <dbReference type="Proteomes" id="UP000321363"/>
    </source>
</evidence>
<evidence type="ECO:0008006" key="4">
    <source>
        <dbReference type="Google" id="ProtNLM"/>
    </source>
</evidence>
<dbReference type="OrthoDB" id="2876178at2"/>
<gene>
    <name evidence="2" type="ORF">FS935_01415</name>
</gene>
<evidence type="ECO:0000256" key="1">
    <source>
        <dbReference type="SAM" id="SignalP"/>
    </source>
</evidence>
<name>A0A5C6WAG5_9BACI</name>
<proteinExistence type="predicted"/>
<keyword evidence="1" id="KW-0732">Signal</keyword>
<dbReference type="AlphaFoldDB" id="A0A5C6WAG5"/>
<reference evidence="2 3" key="1">
    <citation type="journal article" date="2005" name="Int. J. Syst. Evol. Microbiol.">
        <title>Bacillus litoralis sp. nov., isolated from a tidal flat of the Yellow Sea in Korea.</title>
        <authorList>
            <person name="Yoon J.H."/>
            <person name="Oh T.K."/>
        </authorList>
    </citation>
    <scope>NUCLEOTIDE SEQUENCE [LARGE SCALE GENOMIC DNA]</scope>
    <source>
        <strain evidence="2 3">SW-211</strain>
    </source>
</reference>
<comment type="caution">
    <text evidence="2">The sequence shown here is derived from an EMBL/GenBank/DDBJ whole genome shotgun (WGS) entry which is preliminary data.</text>
</comment>
<feature type="signal peptide" evidence="1">
    <location>
        <begin position="1"/>
        <end position="21"/>
    </location>
</feature>
<organism evidence="2 3">
    <name type="scientific">Metabacillus litoralis</name>
    <dbReference type="NCBI Taxonomy" id="152268"/>
    <lineage>
        <taxon>Bacteria</taxon>
        <taxon>Bacillati</taxon>
        <taxon>Bacillota</taxon>
        <taxon>Bacilli</taxon>
        <taxon>Bacillales</taxon>
        <taxon>Bacillaceae</taxon>
        <taxon>Metabacillus</taxon>
    </lineage>
</organism>